<evidence type="ECO:0000313" key="4">
    <source>
        <dbReference type="Proteomes" id="UP000315385"/>
    </source>
</evidence>
<accession>A0A544QR77</accession>
<organism evidence="3 4">
    <name type="scientific">Halonotius roseus</name>
    <dbReference type="NCBI Taxonomy" id="2511997"/>
    <lineage>
        <taxon>Archaea</taxon>
        <taxon>Methanobacteriati</taxon>
        <taxon>Methanobacteriota</taxon>
        <taxon>Stenosarchaea group</taxon>
        <taxon>Halobacteria</taxon>
        <taxon>Halobacteriales</taxon>
        <taxon>Haloferacaceae</taxon>
        <taxon>Halonotius</taxon>
    </lineage>
</organism>
<evidence type="ECO:0000259" key="2">
    <source>
        <dbReference type="Pfam" id="PF26472"/>
    </source>
</evidence>
<dbReference type="InterPro" id="IPR058460">
    <property type="entry name" value="DUF8147"/>
</dbReference>
<evidence type="ECO:0000313" key="3">
    <source>
        <dbReference type="EMBL" id="TQQ81949.1"/>
    </source>
</evidence>
<dbReference type="AlphaFoldDB" id="A0A544QR77"/>
<feature type="domain" description="DUF8147" evidence="2">
    <location>
        <begin position="4"/>
        <end position="120"/>
    </location>
</feature>
<dbReference type="OrthoDB" id="187519at2157"/>
<reference evidence="3 4" key="1">
    <citation type="submission" date="2019-02" db="EMBL/GenBank/DDBJ databases">
        <title>Halonotius sp. a new haloqrchaeon isolated from saline water.</title>
        <authorList>
            <person name="Duran-Viseras A."/>
            <person name="Sanchez-Porro C."/>
            <person name="Ventosa A."/>
        </authorList>
    </citation>
    <scope>NUCLEOTIDE SEQUENCE [LARGE SCALE GENOMIC DNA]</scope>
    <source>
        <strain evidence="3 4">F9-27</strain>
    </source>
</reference>
<dbReference type="RefSeq" id="WP_142442601.1">
    <property type="nucleotide sequence ID" value="NZ_SESI01000001.1"/>
</dbReference>
<keyword evidence="4" id="KW-1185">Reference proteome</keyword>
<keyword evidence="1" id="KW-0472">Membrane</keyword>
<sequence>MNRLARSLVSVVVGVFVFLGVTVAVTEGLTAYVWPSLMIGVPAGVVAGVAAVPLVFFRLAARAERRNTGQVSERTRRNLSVTAAAITGFVGGSGLTLAVAMTQAVGLATAILVAALPAGVLTAAVVGLVVARRHRRSARASTSPPTEFE</sequence>
<name>A0A544QR77_9EURY</name>
<proteinExistence type="predicted"/>
<feature type="transmembrane region" description="Helical" evidence="1">
    <location>
        <begin position="34"/>
        <end position="57"/>
    </location>
</feature>
<feature type="transmembrane region" description="Helical" evidence="1">
    <location>
        <begin position="78"/>
        <end position="101"/>
    </location>
</feature>
<keyword evidence="1" id="KW-1133">Transmembrane helix</keyword>
<dbReference type="Pfam" id="PF26472">
    <property type="entry name" value="DUF8147"/>
    <property type="match status" value="1"/>
</dbReference>
<comment type="caution">
    <text evidence="3">The sequence shown here is derived from an EMBL/GenBank/DDBJ whole genome shotgun (WGS) entry which is preliminary data.</text>
</comment>
<dbReference type="EMBL" id="SESI01000001">
    <property type="protein sequence ID" value="TQQ81949.1"/>
    <property type="molecule type" value="Genomic_DNA"/>
</dbReference>
<dbReference type="Proteomes" id="UP000315385">
    <property type="component" value="Unassembled WGS sequence"/>
</dbReference>
<feature type="transmembrane region" description="Helical" evidence="1">
    <location>
        <begin position="107"/>
        <end position="131"/>
    </location>
</feature>
<gene>
    <name evidence="3" type="ORF">EWF95_03135</name>
</gene>
<protein>
    <recommendedName>
        <fullName evidence="2">DUF8147 domain-containing protein</fullName>
    </recommendedName>
</protein>
<keyword evidence="1" id="KW-0812">Transmembrane</keyword>
<evidence type="ECO:0000256" key="1">
    <source>
        <dbReference type="SAM" id="Phobius"/>
    </source>
</evidence>